<dbReference type="InterPro" id="IPR012373">
    <property type="entry name" value="Ferrdict_sens_TM"/>
</dbReference>
<reference evidence="4 5" key="1">
    <citation type="submission" date="2020-08" db="EMBL/GenBank/DDBJ databases">
        <title>Functional genomics of gut bacteria from endangered species of beetles.</title>
        <authorList>
            <person name="Carlos-Shanley C."/>
        </authorList>
    </citation>
    <scope>NUCLEOTIDE SEQUENCE [LARGE SCALE GENOMIC DNA]</scope>
    <source>
        <strain evidence="4 5">S00123</strain>
    </source>
</reference>
<sequence length="348" mass="37139">MTEASDPDRKRADAEALDWIIALQEAPEDLEARARFDQWRAAAPANARAWVESARIYEGLGEVSPVHSEHWSRLRGRHDAASIVLIPGARRRRTTPGTRSEARRASGKGRAPIAALLSAAAAALVVVLAAPEAVLRWQADAIAGTGELRTMTLEDGSHISLSPGSAVSIDYSSAERRIGLLRGQAWFDVQDDPRPFRVAARHVETTDIGTAFEVGLTDGATRVAVGHGIVRVDDARTGRTISERLVAGQDVSVDPAGKALLGTAPPELIGAWRDGRLAVQDRSVSEVVDALRPWHRGIILVRPGALAGRRVTGIYDLQDTAGALGALTKASGGRVTQITPWLLILSDG</sequence>
<dbReference type="PANTHER" id="PTHR30273">
    <property type="entry name" value="PERIPLASMIC SIGNAL SENSOR AND SIGMA FACTOR ACTIVATOR FECR-RELATED"/>
    <property type="match status" value="1"/>
</dbReference>
<dbReference type="RefSeq" id="WP_184273213.1">
    <property type="nucleotide sequence ID" value="NZ_CP194722.1"/>
</dbReference>
<evidence type="ECO:0000256" key="1">
    <source>
        <dbReference type="SAM" id="Phobius"/>
    </source>
</evidence>
<evidence type="ECO:0000259" key="3">
    <source>
        <dbReference type="Pfam" id="PF16220"/>
    </source>
</evidence>
<dbReference type="AlphaFoldDB" id="A0A7W7ISA8"/>
<accession>A0A7W7ISA8</accession>
<evidence type="ECO:0000259" key="2">
    <source>
        <dbReference type="Pfam" id="PF04773"/>
    </source>
</evidence>
<keyword evidence="1" id="KW-1133">Transmembrane helix</keyword>
<dbReference type="Gene3D" id="2.60.120.1440">
    <property type="match status" value="1"/>
</dbReference>
<dbReference type="EMBL" id="JACHKY010000006">
    <property type="protein sequence ID" value="MBB4799627.1"/>
    <property type="molecule type" value="Genomic_DNA"/>
</dbReference>
<evidence type="ECO:0000313" key="4">
    <source>
        <dbReference type="EMBL" id="MBB4799627.1"/>
    </source>
</evidence>
<keyword evidence="1 4" id="KW-0812">Transmembrane</keyword>
<feature type="domain" description="FecR protein" evidence="2">
    <location>
        <begin position="143"/>
        <end position="231"/>
    </location>
</feature>
<dbReference type="Pfam" id="PF16220">
    <property type="entry name" value="DUF4880"/>
    <property type="match status" value="1"/>
</dbReference>
<proteinExistence type="predicted"/>
<organism evidence="4 5">
    <name type="scientific">Brevundimonas bullata</name>
    <dbReference type="NCBI Taxonomy" id="13160"/>
    <lineage>
        <taxon>Bacteria</taxon>
        <taxon>Pseudomonadati</taxon>
        <taxon>Pseudomonadota</taxon>
        <taxon>Alphaproteobacteria</taxon>
        <taxon>Caulobacterales</taxon>
        <taxon>Caulobacteraceae</taxon>
        <taxon>Brevundimonas</taxon>
    </lineage>
</organism>
<evidence type="ECO:0000313" key="5">
    <source>
        <dbReference type="Proteomes" id="UP000539957"/>
    </source>
</evidence>
<dbReference type="InterPro" id="IPR006860">
    <property type="entry name" value="FecR"/>
</dbReference>
<keyword evidence="5" id="KW-1185">Reference proteome</keyword>
<dbReference type="PANTHER" id="PTHR30273:SF2">
    <property type="entry name" value="PROTEIN FECR"/>
    <property type="match status" value="1"/>
</dbReference>
<name>A0A7W7ISA8_9CAUL</name>
<dbReference type="GO" id="GO:0016989">
    <property type="term" value="F:sigma factor antagonist activity"/>
    <property type="evidence" value="ECO:0007669"/>
    <property type="project" value="TreeGrafter"/>
</dbReference>
<feature type="transmembrane region" description="Helical" evidence="1">
    <location>
        <begin position="113"/>
        <end position="130"/>
    </location>
</feature>
<keyword evidence="1" id="KW-0472">Membrane</keyword>
<dbReference type="InterPro" id="IPR032623">
    <property type="entry name" value="FecR_N"/>
</dbReference>
<feature type="domain" description="FecR N-terminal" evidence="3">
    <location>
        <begin position="15"/>
        <end position="54"/>
    </location>
</feature>
<gene>
    <name evidence="4" type="ORF">HNP32_003385</name>
</gene>
<comment type="caution">
    <text evidence="4">The sequence shown here is derived from an EMBL/GenBank/DDBJ whole genome shotgun (WGS) entry which is preliminary data.</text>
</comment>
<dbReference type="Pfam" id="PF04773">
    <property type="entry name" value="FecR"/>
    <property type="match status" value="1"/>
</dbReference>
<protein>
    <submittedName>
        <fullName evidence="4">Transmembrane sensor</fullName>
    </submittedName>
</protein>
<dbReference type="PIRSF" id="PIRSF018266">
    <property type="entry name" value="FecR"/>
    <property type="match status" value="1"/>
</dbReference>
<dbReference type="Proteomes" id="UP000539957">
    <property type="component" value="Unassembled WGS sequence"/>
</dbReference>